<accession>A0AAW2QX94</accession>
<dbReference type="EMBL" id="JACGWM010000005">
    <property type="protein sequence ID" value="KAL0372665.1"/>
    <property type="molecule type" value="Genomic_DNA"/>
</dbReference>
<sequence length="106" mass="12159">MVRNGFLPDVKNCNRILRLLRDRDLVGKAREVYEMMGPFGIKPTIVTYNTMLDSFCKEGNVQQALDLLLEMQRRGCHPNDVTFNVLINGLSKKGDFEEAKELIGIW</sequence>
<dbReference type="PANTHER" id="PTHR47932">
    <property type="entry name" value="ATPASE EXPRESSION PROTEIN 3"/>
    <property type="match status" value="1"/>
</dbReference>
<dbReference type="InterPro" id="IPR002885">
    <property type="entry name" value="PPR_rpt"/>
</dbReference>
<dbReference type="PROSITE" id="PS51375">
    <property type="entry name" value="PPR"/>
    <property type="match status" value="2"/>
</dbReference>
<gene>
    <name evidence="4" type="ORF">Scaly_0948100</name>
</gene>
<evidence type="ECO:0000256" key="3">
    <source>
        <dbReference type="PROSITE-ProRule" id="PRU00708"/>
    </source>
</evidence>
<evidence type="ECO:0008006" key="5">
    <source>
        <dbReference type="Google" id="ProtNLM"/>
    </source>
</evidence>
<dbReference type="GO" id="GO:0003729">
    <property type="term" value="F:mRNA binding"/>
    <property type="evidence" value="ECO:0007669"/>
    <property type="project" value="TreeGrafter"/>
</dbReference>
<dbReference type="InterPro" id="IPR011990">
    <property type="entry name" value="TPR-like_helical_dom_sf"/>
</dbReference>
<dbReference type="FunFam" id="1.25.40.10:FF:000294">
    <property type="entry name" value="Pentatricopeptide repeat-containing protein At1g09900"/>
    <property type="match status" value="1"/>
</dbReference>
<reference evidence="4" key="1">
    <citation type="submission" date="2020-06" db="EMBL/GenBank/DDBJ databases">
        <authorList>
            <person name="Li T."/>
            <person name="Hu X."/>
            <person name="Zhang T."/>
            <person name="Song X."/>
            <person name="Zhang H."/>
            <person name="Dai N."/>
            <person name="Sheng W."/>
            <person name="Hou X."/>
            <person name="Wei L."/>
        </authorList>
    </citation>
    <scope>NUCLEOTIDE SEQUENCE</scope>
    <source>
        <strain evidence="4">KEN8</strain>
        <tissue evidence="4">Leaf</tissue>
    </source>
</reference>
<evidence type="ECO:0000256" key="1">
    <source>
        <dbReference type="ARBA" id="ARBA00007626"/>
    </source>
</evidence>
<dbReference type="NCBIfam" id="TIGR00756">
    <property type="entry name" value="PPR"/>
    <property type="match status" value="2"/>
</dbReference>
<feature type="repeat" description="PPR" evidence="3">
    <location>
        <begin position="79"/>
        <end position="106"/>
    </location>
</feature>
<comment type="caution">
    <text evidence="4">The sequence shown here is derived from an EMBL/GenBank/DDBJ whole genome shotgun (WGS) entry which is preliminary data.</text>
</comment>
<keyword evidence="2" id="KW-0677">Repeat</keyword>
<organism evidence="4">
    <name type="scientific">Sesamum calycinum</name>
    <dbReference type="NCBI Taxonomy" id="2727403"/>
    <lineage>
        <taxon>Eukaryota</taxon>
        <taxon>Viridiplantae</taxon>
        <taxon>Streptophyta</taxon>
        <taxon>Embryophyta</taxon>
        <taxon>Tracheophyta</taxon>
        <taxon>Spermatophyta</taxon>
        <taxon>Magnoliopsida</taxon>
        <taxon>eudicotyledons</taxon>
        <taxon>Gunneridae</taxon>
        <taxon>Pentapetalae</taxon>
        <taxon>asterids</taxon>
        <taxon>lamiids</taxon>
        <taxon>Lamiales</taxon>
        <taxon>Pedaliaceae</taxon>
        <taxon>Sesamum</taxon>
    </lineage>
</organism>
<dbReference type="PANTHER" id="PTHR47932:SF63">
    <property type="entry name" value="OS08G0290000 PROTEIN"/>
    <property type="match status" value="1"/>
</dbReference>
<name>A0AAW2QX94_9LAMI</name>
<dbReference type="Gene3D" id="1.25.40.10">
    <property type="entry name" value="Tetratricopeptide repeat domain"/>
    <property type="match status" value="1"/>
</dbReference>
<evidence type="ECO:0000313" key="4">
    <source>
        <dbReference type="EMBL" id="KAL0372665.1"/>
    </source>
</evidence>
<dbReference type="Pfam" id="PF13041">
    <property type="entry name" value="PPR_2"/>
    <property type="match status" value="1"/>
</dbReference>
<dbReference type="AlphaFoldDB" id="A0AAW2QX94"/>
<evidence type="ECO:0000256" key="2">
    <source>
        <dbReference type="ARBA" id="ARBA00022737"/>
    </source>
</evidence>
<reference evidence="4" key="2">
    <citation type="journal article" date="2024" name="Plant">
        <title>Genomic evolution and insights into agronomic trait innovations of Sesamum species.</title>
        <authorList>
            <person name="Miao H."/>
            <person name="Wang L."/>
            <person name="Qu L."/>
            <person name="Liu H."/>
            <person name="Sun Y."/>
            <person name="Le M."/>
            <person name="Wang Q."/>
            <person name="Wei S."/>
            <person name="Zheng Y."/>
            <person name="Lin W."/>
            <person name="Duan Y."/>
            <person name="Cao H."/>
            <person name="Xiong S."/>
            <person name="Wang X."/>
            <person name="Wei L."/>
            <person name="Li C."/>
            <person name="Ma Q."/>
            <person name="Ju M."/>
            <person name="Zhao R."/>
            <person name="Li G."/>
            <person name="Mu C."/>
            <person name="Tian Q."/>
            <person name="Mei H."/>
            <person name="Zhang T."/>
            <person name="Gao T."/>
            <person name="Zhang H."/>
        </authorList>
    </citation>
    <scope>NUCLEOTIDE SEQUENCE</scope>
    <source>
        <strain evidence="4">KEN8</strain>
    </source>
</reference>
<comment type="similarity">
    <text evidence="1">Belongs to the PPR family. P subfamily.</text>
</comment>
<protein>
    <recommendedName>
        <fullName evidence="5">Pentatricopeptide repeat-containing protein</fullName>
    </recommendedName>
</protein>
<proteinExistence type="inferred from homology"/>
<feature type="repeat" description="PPR" evidence="3">
    <location>
        <begin position="44"/>
        <end position="78"/>
    </location>
</feature>